<dbReference type="SMART" id="SM00448">
    <property type="entry name" value="REC"/>
    <property type="match status" value="1"/>
</dbReference>
<dbReference type="Proteomes" id="UP001320119">
    <property type="component" value="Chromosome"/>
</dbReference>
<dbReference type="CDD" id="cd17569">
    <property type="entry name" value="REC_HupR-like"/>
    <property type="match status" value="1"/>
</dbReference>
<feature type="modified residue" description="4-aspartylphosphate" evidence="2">
    <location>
        <position position="74"/>
    </location>
</feature>
<sequence length="197" mass="22467">MSLSGFKFEQQTNGLECYDSQPVRRIMLVDDEESILKSAERCLAFDEYMITCFQSPQEALKSARHQAYDLVITDQRMPCMNGVELLTQINEAQPQCVGIILSGFSDSSTLLEAINQAHIYQFVCKPWVNEDFRLLVKKALSHAEQQCETQRLADQARVSSGSMTRHRAQLRELEAKYPGITRVERDENGAIVLHSRH</sequence>
<keyword evidence="1 2" id="KW-0597">Phosphoprotein</keyword>
<dbReference type="GO" id="GO:0000160">
    <property type="term" value="P:phosphorelay signal transduction system"/>
    <property type="evidence" value="ECO:0007669"/>
    <property type="project" value="InterPro"/>
</dbReference>
<dbReference type="EMBL" id="AP023086">
    <property type="protein sequence ID" value="BCD99707.1"/>
    <property type="molecule type" value="Genomic_DNA"/>
</dbReference>
<dbReference type="SUPFAM" id="SSF52172">
    <property type="entry name" value="CheY-like"/>
    <property type="match status" value="1"/>
</dbReference>
<dbReference type="InterPro" id="IPR001789">
    <property type="entry name" value="Sig_transdc_resp-reg_receiver"/>
</dbReference>
<gene>
    <name evidence="4" type="ORF">MARGE09_P3909</name>
</gene>
<protein>
    <recommendedName>
        <fullName evidence="3">Response regulatory domain-containing protein</fullName>
    </recommendedName>
</protein>
<dbReference type="AlphaFoldDB" id="A0AAN2BM54"/>
<dbReference type="Pfam" id="PF00072">
    <property type="entry name" value="Response_reg"/>
    <property type="match status" value="1"/>
</dbReference>
<dbReference type="KEGG" id="marq:MARGE09_P3909"/>
<organism evidence="4 5">
    <name type="scientific">Marinagarivorans cellulosilyticus</name>
    <dbReference type="NCBI Taxonomy" id="2721545"/>
    <lineage>
        <taxon>Bacteria</taxon>
        <taxon>Pseudomonadati</taxon>
        <taxon>Pseudomonadota</taxon>
        <taxon>Gammaproteobacteria</taxon>
        <taxon>Cellvibrionales</taxon>
        <taxon>Cellvibrionaceae</taxon>
        <taxon>Marinagarivorans</taxon>
    </lineage>
</organism>
<proteinExistence type="predicted"/>
<reference evidence="4 5" key="1">
    <citation type="journal article" date="2022" name="IScience">
        <title>An ultrasensitive nanofiber-based assay for enzymatic hydrolysis and deep-sea microbial degradation of cellulose.</title>
        <authorList>
            <person name="Tsudome M."/>
            <person name="Tachioka M."/>
            <person name="Miyazaki M."/>
            <person name="Uchimura K."/>
            <person name="Tsuda M."/>
            <person name="Takaki Y."/>
            <person name="Deguchi S."/>
        </authorList>
    </citation>
    <scope>NUCLEOTIDE SEQUENCE [LARGE SCALE GENOMIC DNA]</scope>
    <source>
        <strain evidence="4 5">GE09</strain>
    </source>
</reference>
<evidence type="ECO:0000256" key="1">
    <source>
        <dbReference type="ARBA" id="ARBA00022553"/>
    </source>
</evidence>
<keyword evidence="5" id="KW-1185">Reference proteome</keyword>
<dbReference type="RefSeq" id="WP_236984968.1">
    <property type="nucleotide sequence ID" value="NZ_AP023086.1"/>
</dbReference>
<evidence type="ECO:0000256" key="2">
    <source>
        <dbReference type="PROSITE-ProRule" id="PRU00169"/>
    </source>
</evidence>
<feature type="domain" description="Response regulatory" evidence="3">
    <location>
        <begin position="25"/>
        <end position="140"/>
    </location>
</feature>
<name>A0AAN2BM54_9GAMM</name>
<evidence type="ECO:0000313" key="4">
    <source>
        <dbReference type="EMBL" id="BCD99707.1"/>
    </source>
</evidence>
<dbReference type="InterPro" id="IPR050595">
    <property type="entry name" value="Bact_response_regulator"/>
</dbReference>
<evidence type="ECO:0000313" key="5">
    <source>
        <dbReference type="Proteomes" id="UP001320119"/>
    </source>
</evidence>
<dbReference type="PROSITE" id="PS50110">
    <property type="entry name" value="RESPONSE_REGULATORY"/>
    <property type="match status" value="1"/>
</dbReference>
<evidence type="ECO:0000259" key="3">
    <source>
        <dbReference type="PROSITE" id="PS50110"/>
    </source>
</evidence>
<dbReference type="Gene3D" id="3.40.50.2300">
    <property type="match status" value="1"/>
</dbReference>
<dbReference type="PANTHER" id="PTHR44591:SF19">
    <property type="entry name" value="TWO-COMPONENT RESPONSE REGULATOR-RELATED"/>
    <property type="match status" value="1"/>
</dbReference>
<accession>A0AAN2BM54</accession>
<dbReference type="InterPro" id="IPR011006">
    <property type="entry name" value="CheY-like_superfamily"/>
</dbReference>
<dbReference type="PANTHER" id="PTHR44591">
    <property type="entry name" value="STRESS RESPONSE REGULATOR PROTEIN 1"/>
    <property type="match status" value="1"/>
</dbReference>